<dbReference type="Gene3D" id="3.40.50.1240">
    <property type="entry name" value="Phosphoglycerate mutase-like"/>
    <property type="match status" value="1"/>
</dbReference>
<keyword evidence="10" id="KW-1185">Reference proteome</keyword>
<evidence type="ECO:0000256" key="1">
    <source>
        <dbReference type="ARBA" id="ARBA00000032"/>
    </source>
</evidence>
<evidence type="ECO:0000313" key="9">
    <source>
        <dbReference type="EMBL" id="KAJ3658111.1"/>
    </source>
</evidence>
<gene>
    <name evidence="9" type="ORF">Zmor_009869</name>
</gene>
<dbReference type="EMBL" id="JALNTZ010000003">
    <property type="protein sequence ID" value="KAJ3658111.1"/>
    <property type="molecule type" value="Genomic_DNA"/>
</dbReference>
<evidence type="ECO:0000256" key="5">
    <source>
        <dbReference type="ARBA" id="ARBA00022801"/>
    </source>
</evidence>
<evidence type="ECO:0000256" key="6">
    <source>
        <dbReference type="ARBA" id="ARBA00023157"/>
    </source>
</evidence>
<dbReference type="InterPro" id="IPR029033">
    <property type="entry name" value="His_PPase_superfam"/>
</dbReference>
<reference evidence="9" key="1">
    <citation type="journal article" date="2023" name="G3 (Bethesda)">
        <title>Whole genome assemblies of Zophobas morio and Tenebrio molitor.</title>
        <authorList>
            <person name="Kaur S."/>
            <person name="Stinson S.A."/>
            <person name="diCenzo G.C."/>
        </authorList>
    </citation>
    <scope>NUCLEOTIDE SEQUENCE</scope>
    <source>
        <strain evidence="9">QUZm001</strain>
    </source>
</reference>
<dbReference type="Pfam" id="PF00328">
    <property type="entry name" value="His_Phos_2"/>
    <property type="match status" value="1"/>
</dbReference>
<dbReference type="SUPFAM" id="SSF53254">
    <property type="entry name" value="Phosphoglycerate mutase-like"/>
    <property type="match status" value="1"/>
</dbReference>
<evidence type="ECO:0000313" key="10">
    <source>
        <dbReference type="Proteomes" id="UP001168821"/>
    </source>
</evidence>
<keyword evidence="6" id="KW-1015">Disulfide bond</keyword>
<evidence type="ECO:0000256" key="2">
    <source>
        <dbReference type="ARBA" id="ARBA00005375"/>
    </source>
</evidence>
<dbReference type="PANTHER" id="PTHR11567:SF211">
    <property type="entry name" value="PROSTATIC ACID PHOSPHATASE"/>
    <property type="match status" value="1"/>
</dbReference>
<keyword evidence="8" id="KW-0472">Membrane</keyword>
<feature type="transmembrane region" description="Helical" evidence="8">
    <location>
        <begin position="6"/>
        <end position="26"/>
    </location>
</feature>
<name>A0AA38IMK6_9CUCU</name>
<protein>
    <recommendedName>
        <fullName evidence="3">acid phosphatase</fullName>
        <ecNumber evidence="3">3.1.3.2</ecNumber>
    </recommendedName>
</protein>
<keyword evidence="7" id="KW-0325">Glycoprotein</keyword>
<keyword evidence="4" id="KW-0732">Signal</keyword>
<dbReference type="AlphaFoldDB" id="A0AA38IMK6"/>
<dbReference type="Proteomes" id="UP001168821">
    <property type="component" value="Unassembled WGS sequence"/>
</dbReference>
<keyword evidence="5" id="KW-0378">Hydrolase</keyword>
<evidence type="ECO:0000256" key="8">
    <source>
        <dbReference type="SAM" id="Phobius"/>
    </source>
</evidence>
<dbReference type="GO" id="GO:0003993">
    <property type="term" value="F:acid phosphatase activity"/>
    <property type="evidence" value="ECO:0007669"/>
    <property type="project" value="UniProtKB-EC"/>
</dbReference>
<dbReference type="InterPro" id="IPR033379">
    <property type="entry name" value="Acid_Pase_AS"/>
</dbReference>
<comment type="similarity">
    <text evidence="2">Belongs to the histidine acid phosphatase family.</text>
</comment>
<evidence type="ECO:0000256" key="3">
    <source>
        <dbReference type="ARBA" id="ARBA00012646"/>
    </source>
</evidence>
<dbReference type="EC" id="3.1.3.2" evidence="3"/>
<organism evidence="9 10">
    <name type="scientific">Zophobas morio</name>
    <dbReference type="NCBI Taxonomy" id="2755281"/>
    <lineage>
        <taxon>Eukaryota</taxon>
        <taxon>Metazoa</taxon>
        <taxon>Ecdysozoa</taxon>
        <taxon>Arthropoda</taxon>
        <taxon>Hexapoda</taxon>
        <taxon>Insecta</taxon>
        <taxon>Pterygota</taxon>
        <taxon>Neoptera</taxon>
        <taxon>Endopterygota</taxon>
        <taxon>Coleoptera</taxon>
        <taxon>Polyphaga</taxon>
        <taxon>Cucujiformia</taxon>
        <taxon>Tenebrionidae</taxon>
        <taxon>Zophobas</taxon>
    </lineage>
</organism>
<dbReference type="PANTHER" id="PTHR11567">
    <property type="entry name" value="ACID PHOSPHATASE-RELATED"/>
    <property type="match status" value="1"/>
</dbReference>
<keyword evidence="8" id="KW-0812">Transmembrane</keyword>
<dbReference type="InterPro" id="IPR050645">
    <property type="entry name" value="Histidine_acid_phosphatase"/>
</dbReference>
<comment type="catalytic activity">
    <reaction evidence="1">
        <text>a phosphate monoester + H2O = an alcohol + phosphate</text>
        <dbReference type="Rhea" id="RHEA:15017"/>
        <dbReference type="ChEBI" id="CHEBI:15377"/>
        <dbReference type="ChEBI" id="CHEBI:30879"/>
        <dbReference type="ChEBI" id="CHEBI:43474"/>
        <dbReference type="ChEBI" id="CHEBI:67140"/>
        <dbReference type="EC" id="3.1.3.2"/>
    </reaction>
</comment>
<accession>A0AA38IMK6</accession>
<sequence length="109" mass="12707">MNFNFVLFFGCYFYYLFLSGVEITGAPTESGSLKLLYVIFRHGNRTPNGPEELYPEDPYLNEKYSPIGLGQLTNSGKRREYRIGKVLRERYNQFLGQYYTPEIIEPVSN</sequence>
<evidence type="ECO:0000256" key="7">
    <source>
        <dbReference type="ARBA" id="ARBA00023180"/>
    </source>
</evidence>
<proteinExistence type="inferred from homology"/>
<evidence type="ECO:0000256" key="4">
    <source>
        <dbReference type="ARBA" id="ARBA00022729"/>
    </source>
</evidence>
<comment type="caution">
    <text evidence="9">The sequence shown here is derived from an EMBL/GenBank/DDBJ whole genome shotgun (WGS) entry which is preliminary data.</text>
</comment>
<dbReference type="InterPro" id="IPR000560">
    <property type="entry name" value="His_Pase_clade-2"/>
</dbReference>
<dbReference type="PROSITE" id="PS00616">
    <property type="entry name" value="HIS_ACID_PHOSPHAT_1"/>
    <property type="match status" value="1"/>
</dbReference>
<keyword evidence="8" id="KW-1133">Transmembrane helix</keyword>